<dbReference type="Proteomes" id="UP000297245">
    <property type="component" value="Unassembled WGS sequence"/>
</dbReference>
<protein>
    <submittedName>
        <fullName evidence="2">Uncharacterized protein</fullName>
    </submittedName>
</protein>
<feature type="compositionally biased region" description="Polar residues" evidence="1">
    <location>
        <begin position="84"/>
        <end position="97"/>
    </location>
</feature>
<dbReference type="OrthoDB" id="2687259at2759"/>
<feature type="compositionally biased region" description="Acidic residues" evidence="1">
    <location>
        <begin position="1035"/>
        <end position="1059"/>
    </location>
</feature>
<dbReference type="EMBL" id="ML179517">
    <property type="protein sequence ID" value="THU86023.1"/>
    <property type="molecule type" value="Genomic_DNA"/>
</dbReference>
<reference evidence="2 3" key="1">
    <citation type="journal article" date="2019" name="Nat. Ecol. Evol.">
        <title>Megaphylogeny resolves global patterns of mushroom evolution.</title>
        <authorList>
            <person name="Varga T."/>
            <person name="Krizsan K."/>
            <person name="Foldi C."/>
            <person name="Dima B."/>
            <person name="Sanchez-Garcia M."/>
            <person name="Sanchez-Ramirez S."/>
            <person name="Szollosi G.J."/>
            <person name="Szarkandi J.G."/>
            <person name="Papp V."/>
            <person name="Albert L."/>
            <person name="Andreopoulos W."/>
            <person name="Angelini C."/>
            <person name="Antonin V."/>
            <person name="Barry K.W."/>
            <person name="Bougher N.L."/>
            <person name="Buchanan P."/>
            <person name="Buyck B."/>
            <person name="Bense V."/>
            <person name="Catcheside P."/>
            <person name="Chovatia M."/>
            <person name="Cooper J."/>
            <person name="Damon W."/>
            <person name="Desjardin D."/>
            <person name="Finy P."/>
            <person name="Geml J."/>
            <person name="Haridas S."/>
            <person name="Hughes K."/>
            <person name="Justo A."/>
            <person name="Karasinski D."/>
            <person name="Kautmanova I."/>
            <person name="Kiss B."/>
            <person name="Kocsube S."/>
            <person name="Kotiranta H."/>
            <person name="LaButti K.M."/>
            <person name="Lechner B.E."/>
            <person name="Liimatainen K."/>
            <person name="Lipzen A."/>
            <person name="Lukacs Z."/>
            <person name="Mihaltcheva S."/>
            <person name="Morgado L.N."/>
            <person name="Niskanen T."/>
            <person name="Noordeloos M.E."/>
            <person name="Ohm R.A."/>
            <person name="Ortiz-Santana B."/>
            <person name="Ovrebo C."/>
            <person name="Racz N."/>
            <person name="Riley R."/>
            <person name="Savchenko A."/>
            <person name="Shiryaev A."/>
            <person name="Soop K."/>
            <person name="Spirin V."/>
            <person name="Szebenyi C."/>
            <person name="Tomsovsky M."/>
            <person name="Tulloss R.E."/>
            <person name="Uehling J."/>
            <person name="Grigoriev I.V."/>
            <person name="Vagvolgyi C."/>
            <person name="Papp T."/>
            <person name="Martin F.M."/>
            <person name="Miettinen O."/>
            <person name="Hibbett D.S."/>
            <person name="Nagy L.G."/>
        </authorList>
    </citation>
    <scope>NUCLEOTIDE SEQUENCE [LARGE SCALE GENOMIC DNA]</scope>
    <source>
        <strain evidence="2 3">CBS 962.96</strain>
    </source>
</reference>
<feature type="region of interest" description="Disordered" evidence="1">
    <location>
        <begin position="1014"/>
        <end position="1066"/>
    </location>
</feature>
<feature type="compositionally biased region" description="Basic and acidic residues" evidence="1">
    <location>
        <begin position="607"/>
        <end position="620"/>
    </location>
</feature>
<accession>A0A4S8LBR5</accession>
<evidence type="ECO:0000313" key="3">
    <source>
        <dbReference type="Proteomes" id="UP000297245"/>
    </source>
</evidence>
<feature type="region of interest" description="Disordered" evidence="1">
    <location>
        <begin position="84"/>
        <end position="104"/>
    </location>
</feature>
<gene>
    <name evidence="2" type="ORF">K435DRAFT_805422</name>
</gene>
<feature type="compositionally biased region" description="Low complexity" evidence="1">
    <location>
        <begin position="1025"/>
        <end position="1034"/>
    </location>
</feature>
<evidence type="ECO:0000256" key="1">
    <source>
        <dbReference type="SAM" id="MobiDB-lite"/>
    </source>
</evidence>
<keyword evidence="3" id="KW-1185">Reference proteome</keyword>
<name>A0A4S8LBR5_DENBC</name>
<sequence length="1066" mass="123202">MNHLDKSKTKSLVKIPTPPASLDINTYAPFDSAAEFLLVDWAYRFPRTGVSSLNNLVHGVILNPDFQSSTASLSTFSAQTSFSKLDNTSESTNPEKTSLSDDSDQSLPFLDVAPDAWYSGSVKIPAPKAGCSFESEAEAPHLEIDEVWYRKPMDAIRNSFQEKIFYEYHLKSFKWFWKRTSDGHIERVYSEAYTSDRASEMEQDLHNNLPPAAAADPSIENVIVWIMLWSDSTHLAQFGTASLWPIYMYIGNLSKYVRVKPSAYAAHHLAYIPSLPDLIKDKYFEIYGSKPSDAVIRFLKRELFHAIYFLLLDPEFREAYLNGMLVTCADGILRRLFPRLFSYSADYPEKVLIACIKYLGEWLCTRCLIPMDDVHLLGLKRDMINRGKLRREFTENHKRKIEDARRFIFEDGYGVESEAVKRILAFGSLTPSRSAFSTLLHEQGVDTFHMITPEKLHEWDVGRIKDFVTQVVRIMHCLKGDVITAFNRRFRWVPTFGRGIIRRFHNNVSEMKKLAGRDHTAILECLMPVMEGLFPESQDEIISDIIFDLLVWHCYAKLRMHTDTTLRAFEIATRKLGQAFRRFAREICSAYDTVELPQERATRLKNEARKEKRINSESSKEKKRTFNNSTAKMHALGDYPWAIRYYGTTDGWDTRAGEQEHKRVKSYYARTNKNKHAAQIARHERRVRCLRRIQQRNDTVSRTKLSVGAWEEERVPNTDPYLRYHMASGKKFFLDLAEFIDDHRRDPATTDFLRNLKHYILNQLFNKDEFTEEEYAALTFENNRLYKHKVVRVNYTSYDLRRGQDSINPRTHPDIMVLSSPGSDHPFAYARVVGVFHCNARFSSPRNSQLRSIPLKHVDMLWVRWFEYDTEYMAGWSARRLHRVKFVHATDPTAFDFIHPSDIVRAVHLIPSFTHLGTDSGLPPTSVGRQFESTSYAGPRELEDDDWMYYYVNMFVESDIFMLFIGGGIGHQELHENLRTFAVDAGLEDLDLPDYDSDGNEIGLGDDLEPEVDVDEDLEDFLPMGEQSDIGSQESSEEEELEQSDEEWLDCFGPEDGDDGLNIGLE</sequence>
<dbReference type="Pfam" id="PF18759">
    <property type="entry name" value="Plavaka"/>
    <property type="match status" value="1"/>
</dbReference>
<proteinExistence type="predicted"/>
<dbReference type="InterPro" id="IPR041078">
    <property type="entry name" value="Plavaka"/>
</dbReference>
<feature type="region of interest" description="Disordered" evidence="1">
    <location>
        <begin position="607"/>
        <end position="629"/>
    </location>
</feature>
<organism evidence="2 3">
    <name type="scientific">Dendrothele bispora (strain CBS 962.96)</name>
    <dbReference type="NCBI Taxonomy" id="1314807"/>
    <lineage>
        <taxon>Eukaryota</taxon>
        <taxon>Fungi</taxon>
        <taxon>Dikarya</taxon>
        <taxon>Basidiomycota</taxon>
        <taxon>Agaricomycotina</taxon>
        <taxon>Agaricomycetes</taxon>
        <taxon>Agaricomycetidae</taxon>
        <taxon>Agaricales</taxon>
        <taxon>Agaricales incertae sedis</taxon>
        <taxon>Dendrothele</taxon>
    </lineage>
</organism>
<evidence type="ECO:0000313" key="2">
    <source>
        <dbReference type="EMBL" id="THU86023.1"/>
    </source>
</evidence>
<dbReference type="AlphaFoldDB" id="A0A4S8LBR5"/>